<evidence type="ECO:0000259" key="10">
    <source>
        <dbReference type="Pfam" id="PF26138"/>
    </source>
</evidence>
<comment type="caution">
    <text evidence="11">The sequence shown here is derived from an EMBL/GenBank/DDBJ whole genome shotgun (WGS) entry which is preliminary data.</text>
</comment>
<evidence type="ECO:0000313" key="12">
    <source>
        <dbReference type="Proteomes" id="UP000288805"/>
    </source>
</evidence>
<dbReference type="InterPro" id="IPR058353">
    <property type="entry name" value="DUF8040"/>
</dbReference>
<evidence type="ECO:0000256" key="7">
    <source>
        <dbReference type="ARBA" id="ARBA00023242"/>
    </source>
</evidence>
<organism evidence="11 12">
    <name type="scientific">Vitis vinifera</name>
    <name type="common">Grape</name>
    <dbReference type="NCBI Taxonomy" id="29760"/>
    <lineage>
        <taxon>Eukaryota</taxon>
        <taxon>Viridiplantae</taxon>
        <taxon>Streptophyta</taxon>
        <taxon>Embryophyta</taxon>
        <taxon>Tracheophyta</taxon>
        <taxon>Spermatophyta</taxon>
        <taxon>Magnoliopsida</taxon>
        <taxon>eudicotyledons</taxon>
        <taxon>Gunneridae</taxon>
        <taxon>Pentapetalae</taxon>
        <taxon>rosids</taxon>
        <taxon>Vitales</taxon>
        <taxon>Vitaceae</taxon>
        <taxon>Viteae</taxon>
        <taxon>Vitis</taxon>
    </lineage>
</organism>
<dbReference type="Pfam" id="PF13359">
    <property type="entry name" value="DDE_Tnp_4"/>
    <property type="match status" value="1"/>
</dbReference>
<dbReference type="Pfam" id="PF26138">
    <property type="entry name" value="DUF8040"/>
    <property type="match status" value="1"/>
</dbReference>
<sequence length="389" mass="45314">MMIMIRGRDHLKIAAVITDLQICVFGWRENSDTGRTDESLMRNERGLGFRIVWLGGKYEKMKWVFGSHICKPHVFDVIEIVIHNPGVEEDPVCGPLIDSVAFRALYPPKPSNRALAMFLTTIGHGLSNRMIQERFQRSGESVSRWFEIVLDVVCLMTMVIIKPSDPQFKEVPDKIRNGDRYWPYFKDCIGVIDGTHIPVVVPKDRQIPYIGRKCMTTQNVMAVCDFNMCFTFAWARWEGKYYLVDAGYPQMSGYLGPYKGERYHLPDFQRCSSPRGTKEIFNHRHSSLRCTIERTFVVLKNRWRMLQQMHSFPLEKQVKIVIASMALRNFIRINARMDMEFKPYDDDQGLFPLNEEESRVDSLVEEDGSHHAREMEEEHDRIANLLISH</sequence>
<feature type="domain" description="DUF642" evidence="8">
    <location>
        <begin position="58"/>
        <end position="102"/>
    </location>
</feature>
<proteinExistence type="inferred from homology"/>
<feature type="domain" description="DUF8040" evidence="10">
    <location>
        <begin position="114"/>
        <end position="154"/>
    </location>
</feature>
<dbReference type="GO" id="GO:0046872">
    <property type="term" value="F:metal ion binding"/>
    <property type="evidence" value="ECO:0007669"/>
    <property type="project" value="UniProtKB-KW"/>
</dbReference>
<dbReference type="InterPro" id="IPR006946">
    <property type="entry name" value="DGR2-like_dom"/>
</dbReference>
<dbReference type="InterPro" id="IPR027806">
    <property type="entry name" value="HARBI1_dom"/>
</dbReference>
<evidence type="ECO:0000256" key="3">
    <source>
        <dbReference type="ARBA" id="ARBA00006958"/>
    </source>
</evidence>
<gene>
    <name evidence="11" type="ORF">CK203_008396</name>
</gene>
<dbReference type="PANTHER" id="PTHR22930:SF221">
    <property type="entry name" value="NUCLEASE HARBI1"/>
    <property type="match status" value="1"/>
</dbReference>
<evidence type="ECO:0000256" key="4">
    <source>
        <dbReference type="ARBA" id="ARBA00022722"/>
    </source>
</evidence>
<dbReference type="GO" id="GO:0016787">
    <property type="term" value="F:hydrolase activity"/>
    <property type="evidence" value="ECO:0007669"/>
    <property type="project" value="UniProtKB-KW"/>
</dbReference>
<protein>
    <recommendedName>
        <fullName evidence="13">DDE Tnp4 domain-containing protein</fullName>
    </recommendedName>
</protein>
<dbReference type="AlphaFoldDB" id="A0A438KNX7"/>
<evidence type="ECO:0000259" key="9">
    <source>
        <dbReference type="Pfam" id="PF13359"/>
    </source>
</evidence>
<keyword evidence="6" id="KW-0378">Hydrolase</keyword>
<dbReference type="EMBL" id="QGNW01000002">
    <property type="protein sequence ID" value="RVX22904.1"/>
    <property type="molecule type" value="Genomic_DNA"/>
</dbReference>
<evidence type="ECO:0008006" key="13">
    <source>
        <dbReference type="Google" id="ProtNLM"/>
    </source>
</evidence>
<dbReference type="PANTHER" id="PTHR22930">
    <property type="match status" value="1"/>
</dbReference>
<evidence type="ECO:0000256" key="6">
    <source>
        <dbReference type="ARBA" id="ARBA00022801"/>
    </source>
</evidence>
<evidence type="ECO:0000256" key="2">
    <source>
        <dbReference type="ARBA" id="ARBA00004123"/>
    </source>
</evidence>
<evidence type="ECO:0000256" key="5">
    <source>
        <dbReference type="ARBA" id="ARBA00022723"/>
    </source>
</evidence>
<comment type="cofactor">
    <cofactor evidence="1">
        <name>a divalent metal cation</name>
        <dbReference type="ChEBI" id="CHEBI:60240"/>
    </cofactor>
</comment>
<keyword evidence="7" id="KW-0539">Nucleus</keyword>
<evidence type="ECO:0000313" key="11">
    <source>
        <dbReference type="EMBL" id="RVX22904.1"/>
    </source>
</evidence>
<dbReference type="GO" id="GO:0005634">
    <property type="term" value="C:nucleus"/>
    <property type="evidence" value="ECO:0007669"/>
    <property type="project" value="UniProtKB-SubCell"/>
</dbReference>
<dbReference type="Proteomes" id="UP000288805">
    <property type="component" value="Unassembled WGS sequence"/>
</dbReference>
<evidence type="ECO:0000256" key="1">
    <source>
        <dbReference type="ARBA" id="ARBA00001968"/>
    </source>
</evidence>
<keyword evidence="5" id="KW-0479">Metal-binding</keyword>
<comment type="similarity">
    <text evidence="3">Belongs to the HARBI1 family.</text>
</comment>
<reference evidence="11 12" key="1">
    <citation type="journal article" date="2018" name="PLoS Genet.">
        <title>Population sequencing reveals clonal diversity and ancestral inbreeding in the grapevine cultivar Chardonnay.</title>
        <authorList>
            <person name="Roach M.J."/>
            <person name="Johnson D.L."/>
            <person name="Bohlmann J."/>
            <person name="van Vuuren H.J."/>
            <person name="Jones S.J."/>
            <person name="Pretorius I.S."/>
            <person name="Schmidt S.A."/>
            <person name="Borneman A.R."/>
        </authorList>
    </citation>
    <scope>NUCLEOTIDE SEQUENCE [LARGE SCALE GENOMIC DNA]</scope>
    <source>
        <strain evidence="12">cv. Chardonnay</strain>
        <tissue evidence="11">Leaf</tissue>
    </source>
</reference>
<accession>A0A438KNX7</accession>
<comment type="subcellular location">
    <subcellularLocation>
        <location evidence="2">Nucleus</location>
    </subcellularLocation>
</comment>
<dbReference type="Pfam" id="PF04862">
    <property type="entry name" value="DUF642"/>
    <property type="match status" value="1"/>
</dbReference>
<dbReference type="InterPro" id="IPR045249">
    <property type="entry name" value="HARBI1-like"/>
</dbReference>
<keyword evidence="4" id="KW-0540">Nuclease</keyword>
<evidence type="ECO:0000259" key="8">
    <source>
        <dbReference type="Pfam" id="PF04862"/>
    </source>
</evidence>
<feature type="domain" description="DDE Tnp4" evidence="9">
    <location>
        <begin position="239"/>
        <end position="329"/>
    </location>
</feature>
<dbReference type="GO" id="GO:0004518">
    <property type="term" value="F:nuclease activity"/>
    <property type="evidence" value="ECO:0007669"/>
    <property type="project" value="UniProtKB-KW"/>
</dbReference>
<name>A0A438KNX7_VITVI</name>